<feature type="compositionally biased region" description="Basic and acidic residues" evidence="9">
    <location>
        <begin position="404"/>
        <end position="417"/>
    </location>
</feature>
<dbReference type="FunFam" id="1.10.287.70:FF:000198">
    <property type="entry name" value="TOK2 potassium channel"/>
    <property type="match status" value="1"/>
</dbReference>
<keyword evidence="7 8" id="KW-0407">Ion channel</keyword>
<comment type="caution">
    <text evidence="12">The sequence shown here is derived from an EMBL/GenBank/DDBJ whole genome shotgun (WGS) entry which is preliminary data.</text>
</comment>
<feature type="transmembrane region" description="Helical" evidence="10">
    <location>
        <begin position="223"/>
        <end position="244"/>
    </location>
</feature>
<evidence type="ECO:0000256" key="10">
    <source>
        <dbReference type="SAM" id="Phobius"/>
    </source>
</evidence>
<evidence type="ECO:0000256" key="1">
    <source>
        <dbReference type="ARBA" id="ARBA00004141"/>
    </source>
</evidence>
<feature type="region of interest" description="Disordered" evidence="9">
    <location>
        <begin position="1"/>
        <end position="28"/>
    </location>
</feature>
<evidence type="ECO:0000256" key="6">
    <source>
        <dbReference type="ARBA" id="ARBA00023136"/>
    </source>
</evidence>
<feature type="domain" description="Potassium channel" evidence="11">
    <location>
        <begin position="230"/>
        <end position="302"/>
    </location>
</feature>
<dbReference type="EMBL" id="JAPEVB010000004">
    <property type="protein sequence ID" value="KAJ4389699.1"/>
    <property type="molecule type" value="Genomic_DNA"/>
</dbReference>
<dbReference type="InterPro" id="IPR013099">
    <property type="entry name" value="K_chnl_dom"/>
</dbReference>
<feature type="domain" description="Potassium channel" evidence="11">
    <location>
        <begin position="469"/>
        <end position="543"/>
    </location>
</feature>
<evidence type="ECO:0000256" key="7">
    <source>
        <dbReference type="ARBA" id="ARBA00023303"/>
    </source>
</evidence>
<keyword evidence="5 8" id="KW-0406">Ion transport</keyword>
<evidence type="ECO:0000256" key="8">
    <source>
        <dbReference type="RuleBase" id="RU003857"/>
    </source>
</evidence>
<dbReference type="PANTHER" id="PTHR11003:SF342">
    <property type="entry name" value="OUTWARD-RECTIFIER POTASSIUM CHANNEL TOK1"/>
    <property type="match status" value="1"/>
</dbReference>
<dbReference type="OrthoDB" id="297496at2759"/>
<feature type="region of interest" description="Disordered" evidence="9">
    <location>
        <begin position="386"/>
        <end position="426"/>
    </location>
</feature>
<evidence type="ECO:0000259" key="11">
    <source>
        <dbReference type="Pfam" id="PF07885"/>
    </source>
</evidence>
<comment type="subcellular location">
    <subcellularLocation>
        <location evidence="1">Membrane</location>
        <topology evidence="1">Multi-pass membrane protein</topology>
    </subcellularLocation>
</comment>
<feature type="transmembrane region" description="Helical" evidence="10">
    <location>
        <begin position="459"/>
        <end position="480"/>
    </location>
</feature>
<evidence type="ECO:0000313" key="12">
    <source>
        <dbReference type="EMBL" id="KAJ4389699.1"/>
    </source>
</evidence>
<dbReference type="SUPFAM" id="SSF81324">
    <property type="entry name" value="Voltage-gated potassium channels"/>
    <property type="match status" value="2"/>
</dbReference>
<reference evidence="12" key="1">
    <citation type="submission" date="2022-10" db="EMBL/GenBank/DDBJ databases">
        <title>Tapping the CABI collections for fungal endophytes: first genome assemblies for Collariella, Neodidymelliopsis, Ascochyta clinopodiicola, Didymella pomorum, Didymosphaeria variabile, Neocosmospora piperis and Neocucurbitaria cava.</title>
        <authorList>
            <person name="Hill R."/>
        </authorList>
    </citation>
    <scope>NUCLEOTIDE SEQUENCE</scope>
    <source>
        <strain evidence="12">IMI 355082</strain>
    </source>
</reference>
<feature type="compositionally biased region" description="Basic and acidic residues" evidence="9">
    <location>
        <begin position="316"/>
        <end position="336"/>
    </location>
</feature>
<keyword evidence="6 10" id="KW-0472">Membrane</keyword>
<dbReference type="Pfam" id="PF07885">
    <property type="entry name" value="Ion_trans_2"/>
    <property type="match status" value="2"/>
</dbReference>
<evidence type="ECO:0000256" key="3">
    <source>
        <dbReference type="ARBA" id="ARBA00022692"/>
    </source>
</evidence>
<evidence type="ECO:0000256" key="2">
    <source>
        <dbReference type="ARBA" id="ARBA00022448"/>
    </source>
</evidence>
<evidence type="ECO:0000256" key="5">
    <source>
        <dbReference type="ARBA" id="ARBA00023065"/>
    </source>
</evidence>
<keyword evidence="3 8" id="KW-0812">Transmembrane</keyword>
<feature type="transmembrane region" description="Helical" evidence="10">
    <location>
        <begin position="278"/>
        <end position="301"/>
    </location>
</feature>
<keyword evidence="2 8" id="KW-0813">Transport</keyword>
<feature type="transmembrane region" description="Helical" evidence="10">
    <location>
        <begin position="112"/>
        <end position="133"/>
    </location>
</feature>
<keyword evidence="4 10" id="KW-1133">Transmembrane helix</keyword>
<dbReference type="AlphaFoldDB" id="A0A9W8YQU8"/>
<feature type="transmembrane region" description="Helical" evidence="10">
    <location>
        <begin position="521"/>
        <end position="537"/>
    </location>
</feature>
<feature type="transmembrane region" description="Helical" evidence="10">
    <location>
        <begin position="180"/>
        <end position="202"/>
    </location>
</feature>
<feature type="transmembrane region" description="Helical" evidence="10">
    <location>
        <begin position="54"/>
        <end position="81"/>
    </location>
</feature>
<dbReference type="GO" id="GO:0015271">
    <property type="term" value="F:outward rectifier potassium channel activity"/>
    <property type="evidence" value="ECO:0007669"/>
    <property type="project" value="TreeGrafter"/>
</dbReference>
<dbReference type="PRINTS" id="PR01333">
    <property type="entry name" value="2POREKCHANEL"/>
</dbReference>
<feature type="transmembrane region" description="Helical" evidence="10">
    <location>
        <begin position="140"/>
        <end position="160"/>
    </location>
</feature>
<keyword evidence="13" id="KW-1185">Reference proteome</keyword>
<gene>
    <name evidence="12" type="primary">TOK1</name>
    <name evidence="12" type="ORF">N0V93_007171</name>
</gene>
<feature type="region of interest" description="Disordered" evidence="9">
    <location>
        <begin position="315"/>
        <end position="363"/>
    </location>
</feature>
<name>A0A9W8YQU8_9PEZI</name>
<protein>
    <submittedName>
        <fullName evidence="12">Potassium channel</fullName>
    </submittedName>
</protein>
<dbReference type="Proteomes" id="UP001140453">
    <property type="component" value="Unassembled WGS sequence"/>
</dbReference>
<sequence>MARYPDSSADLRSPPNLNDICNPTASPSLERKDTVKTVGPLKLRAKSDNLPQKWWFASTAIPLVAATIGPLCNVLSIAALVSPWRVTLANEGRLPEGTDDSGVGIADPRWEIVLNAISLACGFIGNFFLLLNFTGRVRYIVALPLSIIFWVVSSVLLIAITSAMHIHVPPIGPAEIYSQGFWHAVLAAILYFIGASILVINLTGYLRGHFPQQFDLDNDQRTLILQTMGFFFWLAGGAGIFSAIEGFAFANALYYADVSVLTIGFGDIYPTTDAGRGFLFVFELLGIIQLGLVISSISRFVSNISADKIIKTHQQHARESTVGRTVTSEKELRERLGLPPRRGSEGRPSATTSTSGEGVVERRSSSISKYGRLEIVGRTVTFHEARPNLSAGGRGAGRVSTAPRGDKKALSRDEKMRKGGSRKERRHLRRQKLLLLREEKDRFEAMREIQDETRRFKQYSALAMSFLAFSVLWCFGALVFMVTEERILNMSYFQALYFCFVSLFTIGYGDLSPKSNIGKPFFIVWSVFAVPTITVLIQEMSATVISAVNSWTMTLADFTVLPKKGIFKVALDKNPGLKEWVTTLAQRKAGGKRVREGFQVQDPDDLTLERLGTAGSENETLDEEEEIAPHTMLDNNDGEVRDGVGDGGTDHDLAGELANTIKGVAQDLRAQPPVRYSFEKWVHFTKLIRFSRQDRGQDLETIEEEMAEQEEEEGLVEWDWLGENSPMLADITEAEWVLNRLCESLSRYTKRQANSISRRRT</sequence>
<dbReference type="GO" id="GO:0030322">
    <property type="term" value="P:stabilization of membrane potential"/>
    <property type="evidence" value="ECO:0007669"/>
    <property type="project" value="TreeGrafter"/>
</dbReference>
<evidence type="ECO:0000256" key="4">
    <source>
        <dbReference type="ARBA" id="ARBA00022989"/>
    </source>
</evidence>
<evidence type="ECO:0000256" key="9">
    <source>
        <dbReference type="SAM" id="MobiDB-lite"/>
    </source>
</evidence>
<comment type="similarity">
    <text evidence="8">Belongs to the two pore domain potassium channel (TC 1.A.1.8) family.</text>
</comment>
<dbReference type="GO" id="GO:0022841">
    <property type="term" value="F:potassium ion leak channel activity"/>
    <property type="evidence" value="ECO:0007669"/>
    <property type="project" value="TreeGrafter"/>
</dbReference>
<dbReference type="InterPro" id="IPR003280">
    <property type="entry name" value="2pore_dom_K_chnl"/>
</dbReference>
<dbReference type="PANTHER" id="PTHR11003">
    <property type="entry name" value="POTASSIUM CHANNEL, SUBFAMILY K"/>
    <property type="match status" value="1"/>
</dbReference>
<feature type="transmembrane region" description="Helical" evidence="10">
    <location>
        <begin position="492"/>
        <end position="509"/>
    </location>
</feature>
<organism evidence="12 13">
    <name type="scientific">Gnomoniopsis smithogilvyi</name>
    <dbReference type="NCBI Taxonomy" id="1191159"/>
    <lineage>
        <taxon>Eukaryota</taxon>
        <taxon>Fungi</taxon>
        <taxon>Dikarya</taxon>
        <taxon>Ascomycota</taxon>
        <taxon>Pezizomycotina</taxon>
        <taxon>Sordariomycetes</taxon>
        <taxon>Sordariomycetidae</taxon>
        <taxon>Diaporthales</taxon>
        <taxon>Gnomoniaceae</taxon>
        <taxon>Gnomoniopsis</taxon>
    </lineage>
</organism>
<dbReference type="GO" id="GO:0005886">
    <property type="term" value="C:plasma membrane"/>
    <property type="evidence" value="ECO:0007669"/>
    <property type="project" value="TreeGrafter"/>
</dbReference>
<accession>A0A9W8YQU8</accession>
<feature type="compositionally biased region" description="Polar residues" evidence="9">
    <location>
        <begin position="15"/>
        <end position="27"/>
    </location>
</feature>
<dbReference type="Gene3D" id="1.10.287.70">
    <property type="match status" value="2"/>
</dbReference>
<evidence type="ECO:0000313" key="13">
    <source>
        <dbReference type="Proteomes" id="UP001140453"/>
    </source>
</evidence>
<proteinExistence type="inferred from homology"/>